<feature type="binding site" evidence="5">
    <location>
        <begin position="11"/>
        <end position="16"/>
    </location>
    <ligand>
        <name>ATP</name>
        <dbReference type="ChEBI" id="CHEBI:30616"/>
    </ligand>
</feature>
<keyword evidence="5 7" id="KW-0808">Transferase</keyword>
<dbReference type="InterPro" id="IPR001977">
    <property type="entry name" value="Depp_CoAkinase"/>
</dbReference>
<evidence type="ECO:0000313" key="8">
    <source>
        <dbReference type="Proteomes" id="UP001237156"/>
    </source>
</evidence>
<evidence type="ECO:0000256" key="6">
    <source>
        <dbReference type="NCBIfam" id="TIGR00152"/>
    </source>
</evidence>
<keyword evidence="5 7" id="KW-0418">Kinase</keyword>
<comment type="similarity">
    <text evidence="1 5">Belongs to the CoaE family.</text>
</comment>
<dbReference type="NCBIfam" id="TIGR00152">
    <property type="entry name" value="dephospho-CoA kinase"/>
    <property type="match status" value="1"/>
</dbReference>
<dbReference type="GO" id="GO:0015937">
    <property type="term" value="P:coenzyme A biosynthetic process"/>
    <property type="evidence" value="ECO:0007669"/>
    <property type="project" value="UniProtKB-UniRule"/>
</dbReference>
<evidence type="ECO:0000256" key="4">
    <source>
        <dbReference type="ARBA" id="ARBA00022993"/>
    </source>
</evidence>
<dbReference type="Gene3D" id="3.40.50.300">
    <property type="entry name" value="P-loop containing nucleotide triphosphate hydrolases"/>
    <property type="match status" value="1"/>
</dbReference>
<dbReference type="GO" id="GO:0005737">
    <property type="term" value="C:cytoplasm"/>
    <property type="evidence" value="ECO:0007669"/>
    <property type="project" value="UniProtKB-SubCell"/>
</dbReference>
<keyword evidence="5" id="KW-0963">Cytoplasm</keyword>
<dbReference type="CDD" id="cd02022">
    <property type="entry name" value="DPCK"/>
    <property type="match status" value="1"/>
</dbReference>
<comment type="function">
    <text evidence="5">Catalyzes the phosphorylation of the 3'-hydroxyl group of dephosphocoenzyme A to form coenzyme A.</text>
</comment>
<dbReference type="Pfam" id="PF01121">
    <property type="entry name" value="CoaE"/>
    <property type="match status" value="1"/>
</dbReference>
<dbReference type="GO" id="GO:0004140">
    <property type="term" value="F:dephospho-CoA kinase activity"/>
    <property type="evidence" value="ECO:0007669"/>
    <property type="project" value="UniProtKB-UniRule"/>
</dbReference>
<dbReference type="PANTHER" id="PTHR10695:SF46">
    <property type="entry name" value="BIFUNCTIONAL COENZYME A SYNTHASE-RELATED"/>
    <property type="match status" value="1"/>
</dbReference>
<dbReference type="RefSeq" id="WP_279523719.1">
    <property type="nucleotide sequence ID" value="NZ_JARVII010000003.1"/>
</dbReference>
<dbReference type="HAMAP" id="MF_00376">
    <property type="entry name" value="Dephospho_CoA_kinase"/>
    <property type="match status" value="1"/>
</dbReference>
<reference evidence="7 8" key="1">
    <citation type="submission" date="2023-04" db="EMBL/GenBank/DDBJ databases">
        <title>Ottowia paracancer sp. nov., isolated from human stomach.</title>
        <authorList>
            <person name="Song Y."/>
        </authorList>
    </citation>
    <scope>NUCLEOTIDE SEQUENCE [LARGE SCALE GENOMIC DNA]</scope>
    <source>
        <strain evidence="7 8">10c7w1</strain>
    </source>
</reference>
<comment type="pathway">
    <text evidence="5">Cofactor biosynthesis; coenzyme A biosynthesis; CoA from (R)-pantothenate: step 5/5.</text>
</comment>
<dbReference type="InterPro" id="IPR027417">
    <property type="entry name" value="P-loop_NTPase"/>
</dbReference>
<keyword evidence="4 5" id="KW-0173">Coenzyme A biosynthesis</keyword>
<sequence>MFRLGLTGGIGSGKTTVAQMLAARGAAVIDADAISRALTASHGAALPAIAAQFGTHVIGPDGALNRSAMRQMIFADPAARQRLETILHPLVEQALEEQTREAAMRSVRCVVFDVPLLIENFARWQSRIDALLIVDCPEEVQITRVVARSQLSREEVMHILSAQASRAQRLAMANFVITNDAGTTLQALEKQLEALLPRFGL</sequence>
<organism evidence="7 8">
    <name type="scientific">Ottowia cancrivicina</name>
    <dbReference type="NCBI Taxonomy" id="3040346"/>
    <lineage>
        <taxon>Bacteria</taxon>
        <taxon>Pseudomonadati</taxon>
        <taxon>Pseudomonadota</taxon>
        <taxon>Betaproteobacteria</taxon>
        <taxon>Burkholderiales</taxon>
        <taxon>Comamonadaceae</taxon>
        <taxon>Ottowia</taxon>
    </lineage>
</organism>
<comment type="subcellular location">
    <subcellularLocation>
        <location evidence="5">Cytoplasm</location>
    </subcellularLocation>
</comment>
<evidence type="ECO:0000313" key="7">
    <source>
        <dbReference type="EMBL" id="MDG9698693.1"/>
    </source>
</evidence>
<dbReference type="SUPFAM" id="SSF52540">
    <property type="entry name" value="P-loop containing nucleoside triphosphate hydrolases"/>
    <property type="match status" value="1"/>
</dbReference>
<comment type="catalytic activity">
    <reaction evidence="5">
        <text>3'-dephospho-CoA + ATP = ADP + CoA + H(+)</text>
        <dbReference type="Rhea" id="RHEA:18245"/>
        <dbReference type="ChEBI" id="CHEBI:15378"/>
        <dbReference type="ChEBI" id="CHEBI:30616"/>
        <dbReference type="ChEBI" id="CHEBI:57287"/>
        <dbReference type="ChEBI" id="CHEBI:57328"/>
        <dbReference type="ChEBI" id="CHEBI:456216"/>
        <dbReference type="EC" id="2.7.1.24"/>
    </reaction>
</comment>
<dbReference type="PANTHER" id="PTHR10695">
    <property type="entry name" value="DEPHOSPHO-COA KINASE-RELATED"/>
    <property type="match status" value="1"/>
</dbReference>
<gene>
    <name evidence="5 7" type="primary">coaE</name>
    <name evidence="7" type="ORF">QB898_02985</name>
</gene>
<dbReference type="Proteomes" id="UP001237156">
    <property type="component" value="Unassembled WGS sequence"/>
</dbReference>
<dbReference type="EMBL" id="JARVII010000003">
    <property type="protein sequence ID" value="MDG9698693.1"/>
    <property type="molecule type" value="Genomic_DNA"/>
</dbReference>
<protein>
    <recommendedName>
        <fullName evidence="5 6">Dephospho-CoA kinase</fullName>
        <ecNumber evidence="5 6">2.7.1.24</ecNumber>
    </recommendedName>
    <alternativeName>
        <fullName evidence="5">Dephosphocoenzyme A kinase</fullName>
    </alternativeName>
</protein>
<accession>A0AAW6RIB0</accession>
<keyword evidence="2 5" id="KW-0547">Nucleotide-binding</keyword>
<evidence type="ECO:0000256" key="1">
    <source>
        <dbReference type="ARBA" id="ARBA00009018"/>
    </source>
</evidence>
<evidence type="ECO:0000256" key="2">
    <source>
        <dbReference type="ARBA" id="ARBA00022741"/>
    </source>
</evidence>
<dbReference type="AlphaFoldDB" id="A0AAW6RIB0"/>
<comment type="caution">
    <text evidence="7">The sequence shown here is derived from an EMBL/GenBank/DDBJ whole genome shotgun (WGS) entry which is preliminary data.</text>
</comment>
<evidence type="ECO:0000256" key="5">
    <source>
        <dbReference type="HAMAP-Rule" id="MF_00376"/>
    </source>
</evidence>
<keyword evidence="3 5" id="KW-0067">ATP-binding</keyword>
<dbReference type="PROSITE" id="PS51219">
    <property type="entry name" value="DPCK"/>
    <property type="match status" value="1"/>
</dbReference>
<evidence type="ECO:0000256" key="3">
    <source>
        <dbReference type="ARBA" id="ARBA00022840"/>
    </source>
</evidence>
<proteinExistence type="inferred from homology"/>
<name>A0AAW6RIB0_9BURK</name>
<dbReference type="GO" id="GO:0005524">
    <property type="term" value="F:ATP binding"/>
    <property type="evidence" value="ECO:0007669"/>
    <property type="project" value="UniProtKB-UniRule"/>
</dbReference>
<dbReference type="EC" id="2.7.1.24" evidence="5 6"/>
<keyword evidence="8" id="KW-1185">Reference proteome</keyword>